<dbReference type="Proteomes" id="UP000191901">
    <property type="component" value="Chromosome"/>
</dbReference>
<keyword evidence="2" id="KW-1185">Reference proteome</keyword>
<dbReference type="AlphaFoldDB" id="A0A1Z3HS32"/>
<sequence length="116" mass="13278">MARPYSPQGYDEYVRGLLRYSEQVTSTTPRISSYPMGTSRQAAQLEDELPIYAVPTPGEYSHLASLLRSRDAIALHHLFSHDSIAEIEADVCQYLQQLSPEPAWDVEPYEFLRQFL</sequence>
<name>A0A1Z3HS32_9CYAN</name>
<dbReference type="RefSeq" id="WP_202978929.1">
    <property type="nucleotide sequence ID" value="NZ_CP021983.2"/>
</dbReference>
<reference evidence="1 2" key="1">
    <citation type="journal article" date="2016" name="Biochim. Biophys. Acta">
        <title>Characterization of red-shifted phycobilisomes isolated from the chlorophyll f-containing cyanobacterium Halomicronema hongdechloris.</title>
        <authorList>
            <person name="Li Y."/>
            <person name="Lin Y."/>
            <person name="Garvey C.J."/>
            <person name="Birch D."/>
            <person name="Corkery R.W."/>
            <person name="Loughlin P.C."/>
            <person name="Scheer H."/>
            <person name="Willows R.D."/>
            <person name="Chen M."/>
        </authorList>
    </citation>
    <scope>NUCLEOTIDE SEQUENCE [LARGE SCALE GENOMIC DNA]</scope>
    <source>
        <strain evidence="1 2">C2206</strain>
    </source>
</reference>
<gene>
    <name evidence="1" type="ORF">XM38_040820</name>
</gene>
<proteinExistence type="predicted"/>
<protein>
    <submittedName>
        <fullName evidence="1">Uncharacterized protein</fullName>
    </submittedName>
</protein>
<evidence type="ECO:0000313" key="1">
    <source>
        <dbReference type="EMBL" id="ASC73120.1"/>
    </source>
</evidence>
<organism evidence="1 2">
    <name type="scientific">Halomicronema hongdechloris C2206</name>
    <dbReference type="NCBI Taxonomy" id="1641165"/>
    <lineage>
        <taxon>Bacteria</taxon>
        <taxon>Bacillati</taxon>
        <taxon>Cyanobacteriota</taxon>
        <taxon>Cyanophyceae</taxon>
        <taxon>Nodosilineales</taxon>
        <taxon>Nodosilineaceae</taxon>
        <taxon>Halomicronema</taxon>
    </lineage>
</organism>
<dbReference type="KEGG" id="hhg:XM38_040820"/>
<dbReference type="EMBL" id="CP021983">
    <property type="protein sequence ID" value="ASC73120.1"/>
    <property type="molecule type" value="Genomic_DNA"/>
</dbReference>
<evidence type="ECO:0000313" key="2">
    <source>
        <dbReference type="Proteomes" id="UP000191901"/>
    </source>
</evidence>
<accession>A0A1Z3HS32</accession>